<dbReference type="GeneTree" id="ENSGT00940000154254"/>
<reference evidence="4" key="2">
    <citation type="submission" date="2025-09" db="UniProtKB">
        <authorList>
            <consortium name="Ensembl"/>
        </authorList>
    </citation>
    <scope>IDENTIFICATION</scope>
</reference>
<keyword evidence="1" id="KW-0175">Coiled coil</keyword>
<evidence type="ECO:0000259" key="3">
    <source>
        <dbReference type="Pfam" id="PF12443"/>
    </source>
</evidence>
<feature type="compositionally biased region" description="Polar residues" evidence="2">
    <location>
        <begin position="159"/>
        <end position="182"/>
    </location>
</feature>
<feature type="compositionally biased region" description="Polar residues" evidence="2">
    <location>
        <begin position="315"/>
        <end position="327"/>
    </location>
</feature>
<feature type="region of interest" description="Disordered" evidence="2">
    <location>
        <begin position="484"/>
        <end position="592"/>
    </location>
</feature>
<feature type="compositionally biased region" description="Low complexity" evidence="2">
    <location>
        <begin position="333"/>
        <end position="363"/>
    </location>
</feature>
<dbReference type="PANTHER" id="PTHR21510:SF16">
    <property type="entry name" value="PROTEIN AKNAD1"/>
    <property type="match status" value="1"/>
</dbReference>
<gene>
    <name evidence="4" type="primary">AKNAD1</name>
</gene>
<dbReference type="OMA" id="EPTIHIH"/>
<feature type="region of interest" description="Disordered" evidence="2">
    <location>
        <begin position="635"/>
        <end position="763"/>
    </location>
</feature>
<feature type="compositionally biased region" description="Basic and acidic residues" evidence="2">
    <location>
        <begin position="47"/>
        <end position="57"/>
    </location>
</feature>
<dbReference type="PANTHER" id="PTHR21510">
    <property type="entry name" value="AKNA DOMAIN-CONTAINING PROTEIN"/>
    <property type="match status" value="1"/>
</dbReference>
<organism evidence="4 5">
    <name type="scientific">Propithecus coquereli</name>
    <name type="common">Coquerel's sifaka</name>
    <name type="synonym">Propithecus verreauxi coquereli</name>
    <dbReference type="NCBI Taxonomy" id="379532"/>
    <lineage>
        <taxon>Eukaryota</taxon>
        <taxon>Metazoa</taxon>
        <taxon>Chordata</taxon>
        <taxon>Craniata</taxon>
        <taxon>Vertebrata</taxon>
        <taxon>Euteleostomi</taxon>
        <taxon>Mammalia</taxon>
        <taxon>Eutheria</taxon>
        <taxon>Euarchontoglires</taxon>
        <taxon>Primates</taxon>
        <taxon>Strepsirrhini</taxon>
        <taxon>Lemuriformes</taxon>
        <taxon>Indriidae</taxon>
        <taxon>Propithecus</taxon>
    </lineage>
</organism>
<proteinExistence type="predicted"/>
<dbReference type="AlphaFoldDB" id="A0A2K6FC42"/>
<evidence type="ECO:0000256" key="2">
    <source>
        <dbReference type="SAM" id="MobiDB-lite"/>
    </source>
</evidence>
<feature type="compositionally biased region" description="Polar residues" evidence="2">
    <location>
        <begin position="500"/>
        <end position="513"/>
    </location>
</feature>
<accession>A0A2K6FC42</accession>
<feature type="compositionally biased region" description="Polar residues" evidence="2">
    <location>
        <begin position="222"/>
        <end position="235"/>
    </location>
</feature>
<feature type="region of interest" description="Disordered" evidence="2">
    <location>
        <begin position="1"/>
        <end position="25"/>
    </location>
</feature>
<reference evidence="4" key="1">
    <citation type="submission" date="2025-08" db="UniProtKB">
        <authorList>
            <consortium name="Ensembl"/>
        </authorList>
    </citation>
    <scope>IDENTIFICATION</scope>
</reference>
<feature type="region of interest" description="Disordered" evidence="2">
    <location>
        <begin position="159"/>
        <end position="235"/>
    </location>
</feature>
<feature type="region of interest" description="Disordered" evidence="2">
    <location>
        <begin position="41"/>
        <end position="60"/>
    </location>
</feature>
<feature type="compositionally biased region" description="Polar residues" evidence="2">
    <location>
        <begin position="548"/>
        <end position="572"/>
    </location>
</feature>
<evidence type="ECO:0000313" key="5">
    <source>
        <dbReference type="Proteomes" id="UP000233160"/>
    </source>
</evidence>
<keyword evidence="5" id="KW-1185">Reference proteome</keyword>
<evidence type="ECO:0000313" key="4">
    <source>
        <dbReference type="Ensembl" id="ENSPCOP00000011556.1"/>
    </source>
</evidence>
<protein>
    <submittedName>
        <fullName evidence="4">AKNA domain containing 1</fullName>
    </submittedName>
</protein>
<feature type="domain" description="AKNA" evidence="3">
    <location>
        <begin position="323"/>
        <end position="416"/>
    </location>
</feature>
<feature type="region of interest" description="Disordered" evidence="2">
    <location>
        <begin position="308"/>
        <end position="365"/>
    </location>
</feature>
<dbReference type="InterPro" id="IPR052655">
    <property type="entry name" value="AKNA_Centrosome-Trans_reg"/>
</dbReference>
<feature type="coiled-coil region" evidence="1">
    <location>
        <begin position="369"/>
        <end position="425"/>
    </location>
</feature>
<sequence length="829" mass="91396">VDDADFSEDTTCKQQEELPYDGGDYDFTSKNDILEGSHQTILTADGPQEKATHDKTRTNTAKAMPLGKITESPVNRKHDKEKQCAAVTPHIPADKGDTSKSNISNILLHHLSEEHFLRGPGIDCETPPEISNADSFEEAAIMKNIVSCYVKNSWPKEQTSELTDQLNPESDGENSNEPSCSLNMAEENTSDLEEPVAAGDSSHQENSNILTKIKGPSDKQKSCQGQSPQKQQTEKAGSGSAFKCCQGHAHYRLPDFSKAAPKVKIPKNNIVNKPFTTAKQASFSPKLRSKSAMVQDTLETMPKPKCVERRHQEQTGKMTEPSRQLQMEPTGHTQQELLTGTESETSLLKVSSTSQRDPSSSSSNIFQKISQGKQMCQKLKEQTDQLKAKVQEFSKRIKQDSPCHLQDKRLVLEHLQGHLELLEQKFLATKDTQLALQQHTHKHGSATIGDFDPERSVEGEIFKLEMLLEDVKEKIDKSEYTSALSLPASSPGIPNGLASRPSSLSHEVIQSTLAALPGPGPRWKTTGTLQGGPHEAPSNKEPHELAPQTESLPRSSGDAQGQPDQTATALSSDSREDVCGTSGTQEHAETTAPSLSCAFCRQRLEWKQKMEKKGHGRINLGGFSVVIQEKALRSDSALSSNAGHSFCSDPGTGRQGSKCEDGGTKIPNSRRVCSKEPPKEFHYRYNTPGQNYLNHSERGAFGQPRSLDESKTSSPSRSKPKWIRSQRVSSKSFQGEREPTPGKKNPQAFETYSSDSATPSAHFRSCRISGRKSLGDFDSTEETRSEVLNLALDHALRTATNLKETTNQMIKTIAEDLAKAQRWRNRLKY</sequence>
<feature type="compositionally biased region" description="Basic and acidic residues" evidence="2">
    <location>
        <begin position="673"/>
        <end position="683"/>
    </location>
</feature>
<feature type="compositionally biased region" description="Polar residues" evidence="2">
    <location>
        <begin position="748"/>
        <end position="759"/>
    </location>
</feature>
<name>A0A2K6FC42_PROCO</name>
<dbReference type="STRING" id="379532.ENSPCOP00000011556"/>
<dbReference type="Ensembl" id="ENSPCOT00000022145.1">
    <property type="protein sequence ID" value="ENSPCOP00000011556.1"/>
    <property type="gene ID" value="ENSPCOG00000017292.1"/>
</dbReference>
<evidence type="ECO:0000256" key="1">
    <source>
        <dbReference type="SAM" id="Coils"/>
    </source>
</evidence>
<dbReference type="Pfam" id="PF12443">
    <property type="entry name" value="AKNA"/>
    <property type="match status" value="1"/>
</dbReference>
<dbReference type="InterPro" id="IPR022150">
    <property type="entry name" value="AKNA_dom"/>
</dbReference>
<dbReference type="Proteomes" id="UP000233160">
    <property type="component" value="Unassembled WGS sequence"/>
</dbReference>